<comment type="caution">
    <text evidence="3">The sequence shown here is derived from an EMBL/GenBank/DDBJ whole genome shotgun (WGS) entry which is preliminary data.</text>
</comment>
<sequence>MANSPKDTYLESGSLAKPPRFNADNFPLWKSRMELFLSGSDPQIPYFLEHGPYVPTSIVPAVAATSTTPAAPKRTFVKQVSNWTDEDKRLVITKFKFMEALLEYLETYTIYLKMSKDIKTITLSELYDMMLNHEQTKSLKTNLIRDTKDDAKGTSLALFSDTSQPSQTPVSTVTITEIDDSDSDPISDNEADFNESLALLTKHFKKFGRKGNFRKPKQLSLTNKPDTPSSDKATSTYFQCQGKGYFATKCRYKKNQFAESSTPAYKDGMYQKLKYQRKGKGLIAEGKGWDESSDESSDEEDTSEVTSPLVADPPQLDAVAEESSSTVIAEPLQTVPQPPALRWTRDHPVDQVLGDPSIGVRIRHQASNHCLFVCFLSEIEPSKIEEVLADPFWVSAMQEELAVFERNLVWTLVHKPSRKTIIGLKWVFRNKLDENGTVIRIKARLVAQGYRQEEGIDYDETFAPLNKALYGLKQAPRAWYETLSTYLLKEGFTRGKIDSTLFVKSYKDHVFLAQIYVDDIIFGSTKAKLCKNFEALMQAEYKMSMMGELTYFLGLQVKQSEKGIFISQGKYVREMLTKFELTTCSAMKTPMALL</sequence>
<organism evidence="3 4">
    <name type="scientific">Centaurea solstitialis</name>
    <name type="common">yellow star-thistle</name>
    <dbReference type="NCBI Taxonomy" id="347529"/>
    <lineage>
        <taxon>Eukaryota</taxon>
        <taxon>Viridiplantae</taxon>
        <taxon>Streptophyta</taxon>
        <taxon>Embryophyta</taxon>
        <taxon>Tracheophyta</taxon>
        <taxon>Spermatophyta</taxon>
        <taxon>Magnoliopsida</taxon>
        <taxon>eudicotyledons</taxon>
        <taxon>Gunneridae</taxon>
        <taxon>Pentapetalae</taxon>
        <taxon>asterids</taxon>
        <taxon>campanulids</taxon>
        <taxon>Asterales</taxon>
        <taxon>Asteraceae</taxon>
        <taxon>Carduoideae</taxon>
        <taxon>Cardueae</taxon>
        <taxon>Centaureinae</taxon>
        <taxon>Centaurea</taxon>
    </lineage>
</organism>
<name>A0AA38TKZ4_9ASTR</name>
<feature type="region of interest" description="Disordered" evidence="1">
    <location>
        <begin position="215"/>
        <end position="234"/>
    </location>
</feature>
<dbReference type="AlphaFoldDB" id="A0AA38TKZ4"/>
<feature type="domain" description="Reverse transcriptase Ty1/copia-type" evidence="2">
    <location>
        <begin position="465"/>
        <end position="591"/>
    </location>
</feature>
<dbReference type="SUPFAM" id="SSF56672">
    <property type="entry name" value="DNA/RNA polymerases"/>
    <property type="match status" value="1"/>
</dbReference>
<dbReference type="InterPro" id="IPR013103">
    <property type="entry name" value="RVT_2"/>
</dbReference>
<gene>
    <name evidence="3" type="ORF">OSB04_011349</name>
</gene>
<feature type="compositionally biased region" description="Acidic residues" evidence="1">
    <location>
        <begin position="291"/>
        <end position="303"/>
    </location>
</feature>
<feature type="compositionally biased region" description="Polar residues" evidence="1">
    <location>
        <begin position="219"/>
        <end position="234"/>
    </location>
</feature>
<keyword evidence="4" id="KW-1185">Reference proteome</keyword>
<feature type="region of interest" description="Disordered" evidence="1">
    <location>
        <begin position="284"/>
        <end position="314"/>
    </location>
</feature>
<evidence type="ECO:0000313" key="3">
    <source>
        <dbReference type="EMBL" id="KAJ9556735.1"/>
    </source>
</evidence>
<dbReference type="Proteomes" id="UP001172457">
    <property type="component" value="Chromosome 3"/>
</dbReference>
<proteinExistence type="predicted"/>
<dbReference type="Pfam" id="PF07727">
    <property type="entry name" value="RVT_2"/>
    <property type="match status" value="2"/>
</dbReference>
<protein>
    <recommendedName>
        <fullName evidence="2">Reverse transcriptase Ty1/copia-type domain-containing protein</fullName>
    </recommendedName>
</protein>
<dbReference type="InterPro" id="IPR043502">
    <property type="entry name" value="DNA/RNA_pol_sf"/>
</dbReference>
<evidence type="ECO:0000259" key="2">
    <source>
        <dbReference type="Pfam" id="PF07727"/>
    </source>
</evidence>
<feature type="domain" description="Reverse transcriptase Ty1/copia-type" evidence="2">
    <location>
        <begin position="408"/>
        <end position="464"/>
    </location>
</feature>
<dbReference type="EMBL" id="JARYMX010000003">
    <property type="protein sequence ID" value="KAJ9556735.1"/>
    <property type="molecule type" value="Genomic_DNA"/>
</dbReference>
<reference evidence="3" key="1">
    <citation type="submission" date="2023-03" db="EMBL/GenBank/DDBJ databases">
        <title>Chromosome-scale reference genome and RAD-based genetic map of yellow starthistle (Centaurea solstitialis) reveal putative structural variation and QTLs associated with invader traits.</title>
        <authorList>
            <person name="Reatini B."/>
            <person name="Cang F.A."/>
            <person name="Jiang Q."/>
            <person name="Mckibben M.T.W."/>
            <person name="Barker M.S."/>
            <person name="Rieseberg L.H."/>
            <person name="Dlugosch K.M."/>
        </authorList>
    </citation>
    <scope>NUCLEOTIDE SEQUENCE</scope>
    <source>
        <strain evidence="3">CAN-66</strain>
        <tissue evidence="3">Leaf</tissue>
    </source>
</reference>
<evidence type="ECO:0000313" key="4">
    <source>
        <dbReference type="Proteomes" id="UP001172457"/>
    </source>
</evidence>
<evidence type="ECO:0000256" key="1">
    <source>
        <dbReference type="SAM" id="MobiDB-lite"/>
    </source>
</evidence>
<accession>A0AA38TKZ4</accession>